<dbReference type="InterPro" id="IPR049857">
    <property type="entry name" value="Omp10-like"/>
</dbReference>
<evidence type="ECO:0000256" key="8">
    <source>
        <dbReference type="SAM" id="SignalP"/>
    </source>
</evidence>
<feature type="signal peptide" evidence="8">
    <location>
        <begin position="1"/>
        <end position="22"/>
    </location>
</feature>
<protein>
    <recommendedName>
        <fullName evidence="11">Outer membrane lipoprotein</fullName>
    </recommendedName>
</protein>
<evidence type="ECO:0008006" key="11">
    <source>
        <dbReference type="Google" id="ProtNLM"/>
    </source>
</evidence>
<keyword evidence="3" id="KW-0472">Membrane</keyword>
<dbReference type="RefSeq" id="WP_109659288.1">
    <property type="nucleotide sequence ID" value="NZ_QGGH01000001.1"/>
</dbReference>
<feature type="chain" id="PRO_5034399705" description="Outer membrane lipoprotein" evidence="8">
    <location>
        <begin position="23"/>
        <end position="126"/>
    </location>
</feature>
<comment type="similarity">
    <text evidence="7">Belongs to the rhizobiaceae omp10 lipoprotein family.</text>
</comment>
<sequence>MNNIARKVLSMSVAAAALAGLAACTTSGPNEPPMAAAPKGVEGSWIDAKGTGLSTFASGTFTTVATDTGQKLADGSYTMTGATSVQINGTSLIRQTAVSFNCLMVSTSQLNCTSSSGQNFVLTRRA</sequence>
<comment type="subcellular location">
    <subcellularLocation>
        <location evidence="1">Cell outer membrane</location>
        <topology evidence="1">Lipid-anchor</topology>
    </subcellularLocation>
</comment>
<dbReference type="PROSITE" id="PS51257">
    <property type="entry name" value="PROKAR_LIPOPROTEIN"/>
    <property type="match status" value="1"/>
</dbReference>
<evidence type="ECO:0000256" key="5">
    <source>
        <dbReference type="ARBA" id="ARBA00023237"/>
    </source>
</evidence>
<evidence type="ECO:0000313" key="10">
    <source>
        <dbReference type="Proteomes" id="UP000245631"/>
    </source>
</evidence>
<evidence type="ECO:0000256" key="6">
    <source>
        <dbReference type="ARBA" id="ARBA00023288"/>
    </source>
</evidence>
<keyword evidence="4" id="KW-0564">Palmitate</keyword>
<keyword evidence="5" id="KW-0998">Cell outer membrane</keyword>
<dbReference type="Proteomes" id="UP000245631">
    <property type="component" value="Unassembled WGS sequence"/>
</dbReference>
<proteinExistence type="inferred from homology"/>
<gene>
    <name evidence="9" type="ORF">C8D77_101679</name>
</gene>
<dbReference type="AlphaFoldDB" id="A0A8E3B7E3"/>
<keyword evidence="2 8" id="KW-0732">Signal</keyword>
<accession>A0A8E3B7E3</accession>
<dbReference type="EMBL" id="QGGH01000001">
    <property type="protein sequence ID" value="PWJ93997.1"/>
    <property type="molecule type" value="Genomic_DNA"/>
</dbReference>
<dbReference type="Pfam" id="PF26368">
    <property type="entry name" value="OMP10"/>
    <property type="match status" value="1"/>
</dbReference>
<comment type="caution">
    <text evidence="9">The sequence shown here is derived from an EMBL/GenBank/DDBJ whole genome shotgun (WGS) entry which is preliminary data.</text>
</comment>
<dbReference type="GeneID" id="61050025"/>
<reference evidence="9 10" key="1">
    <citation type="submission" date="2018-05" db="EMBL/GenBank/DDBJ databases">
        <title>Genomic Encyclopedia of Type Strains, Phase IV (KMG-IV): sequencing the most valuable type-strain genomes for metagenomic binning, comparative biology and taxonomic classification.</title>
        <authorList>
            <person name="Goeker M."/>
        </authorList>
    </citation>
    <scope>NUCLEOTIDE SEQUENCE [LARGE SCALE GENOMIC DNA]</scope>
    <source>
        <strain evidence="9 10">DSM 2626</strain>
    </source>
</reference>
<evidence type="ECO:0000256" key="3">
    <source>
        <dbReference type="ARBA" id="ARBA00023136"/>
    </source>
</evidence>
<evidence type="ECO:0000313" key="9">
    <source>
        <dbReference type="EMBL" id="PWJ93997.1"/>
    </source>
</evidence>
<evidence type="ECO:0000256" key="7">
    <source>
        <dbReference type="ARBA" id="ARBA00044505"/>
    </source>
</evidence>
<evidence type="ECO:0000256" key="2">
    <source>
        <dbReference type="ARBA" id="ARBA00022729"/>
    </source>
</evidence>
<evidence type="ECO:0000256" key="4">
    <source>
        <dbReference type="ARBA" id="ARBA00023139"/>
    </source>
</evidence>
<evidence type="ECO:0000256" key="1">
    <source>
        <dbReference type="ARBA" id="ARBA00004459"/>
    </source>
</evidence>
<name>A0A8E3B7E3_RHILI</name>
<organism evidence="9 10">
    <name type="scientific">Rhizobium loti</name>
    <name type="common">Mesorhizobium loti</name>
    <dbReference type="NCBI Taxonomy" id="381"/>
    <lineage>
        <taxon>Bacteria</taxon>
        <taxon>Pseudomonadati</taxon>
        <taxon>Pseudomonadota</taxon>
        <taxon>Alphaproteobacteria</taxon>
        <taxon>Hyphomicrobiales</taxon>
        <taxon>Phyllobacteriaceae</taxon>
        <taxon>Mesorhizobium</taxon>
    </lineage>
</organism>
<keyword evidence="6" id="KW-0449">Lipoprotein</keyword>